<proteinExistence type="predicted"/>
<name>A0ABT4SX01_9ACTN</name>
<reference evidence="1 2" key="1">
    <citation type="submission" date="2022-11" db="EMBL/GenBank/DDBJ databases">
        <title>Nonomuraea corallina sp. nov., a new species of the genus Nonomuraea isolated from sea side sediment in Thai sea.</title>
        <authorList>
            <person name="Ngamcharungchit C."/>
            <person name="Matsumoto A."/>
            <person name="Suriyachadkun C."/>
            <person name="Panbangred W."/>
            <person name="Inahashi Y."/>
            <person name="Intra B."/>
        </authorList>
    </citation>
    <scope>NUCLEOTIDE SEQUENCE [LARGE SCALE GENOMIC DNA]</scope>
    <source>
        <strain evidence="1 2">DSM 43553</strain>
    </source>
</reference>
<comment type="caution">
    <text evidence="1">The sequence shown here is derived from an EMBL/GenBank/DDBJ whole genome shotgun (WGS) entry which is preliminary data.</text>
</comment>
<protein>
    <submittedName>
        <fullName evidence="1">Uncharacterized protein</fullName>
    </submittedName>
</protein>
<dbReference type="EMBL" id="JAPNUD010000030">
    <property type="protein sequence ID" value="MDA0641781.1"/>
    <property type="molecule type" value="Genomic_DNA"/>
</dbReference>
<keyword evidence="2" id="KW-1185">Reference proteome</keyword>
<evidence type="ECO:0000313" key="1">
    <source>
        <dbReference type="EMBL" id="MDA0641781.1"/>
    </source>
</evidence>
<accession>A0ABT4SX01</accession>
<evidence type="ECO:0000313" key="2">
    <source>
        <dbReference type="Proteomes" id="UP001212498"/>
    </source>
</evidence>
<sequence>MKRITVTLVACGVLLAGGDSSHAVTKDPVRALDALLAPGRGVHFTEVTTLSGGAGERVERQRTGLFEFNADGGVKALHVTTTGGEHGRERAIGFNHDVGGTGYRSGGPVGKWLKTGNDWWKDSHQSHLWHTELLGYDEQLVNPAEPATLDALLKNGKRSGDTITGVITFEELERVSLWAQHSTHAGWDSGTRLSYTITLNSMNVISRVRSTFTFADGLDELVGRTLHVDTRYSRWGGNVSIKAPDPGETTTELCIEGICNWRLPG</sequence>
<dbReference type="Proteomes" id="UP001212498">
    <property type="component" value="Unassembled WGS sequence"/>
</dbReference>
<gene>
    <name evidence="1" type="ORF">OUY24_14225</name>
</gene>
<organism evidence="1 2">
    <name type="scientific">Nonomuraea ferruginea</name>
    <dbReference type="NCBI Taxonomy" id="46174"/>
    <lineage>
        <taxon>Bacteria</taxon>
        <taxon>Bacillati</taxon>
        <taxon>Actinomycetota</taxon>
        <taxon>Actinomycetes</taxon>
        <taxon>Streptosporangiales</taxon>
        <taxon>Streptosporangiaceae</taxon>
        <taxon>Nonomuraea</taxon>
    </lineage>
</organism>
<dbReference type="RefSeq" id="WP_271276546.1">
    <property type="nucleotide sequence ID" value="NZ_BAABFD010000002.1"/>
</dbReference>